<dbReference type="AlphaFoldDB" id="H8GW65"/>
<evidence type="ECO:0000313" key="4">
    <source>
        <dbReference type="EMBL" id="AFD24430.1"/>
    </source>
</evidence>
<reference evidence="4 5" key="1">
    <citation type="journal article" date="2012" name="PLoS ONE">
        <title>Genome sequence and transcriptome analysis of the radioresistant bacterium Deinococcus gobiensis: insights into the extreme environmental adaptations.</title>
        <authorList>
            <person name="Yuan M."/>
            <person name="Chen M."/>
            <person name="Zhang W."/>
            <person name="Lu W."/>
            <person name="Wang J."/>
            <person name="Yang M."/>
            <person name="Zhao P."/>
            <person name="Tang R."/>
            <person name="Li X."/>
            <person name="Hao Y."/>
            <person name="Zhou Z."/>
            <person name="Zhan Y."/>
            <person name="Yu H."/>
            <person name="Teng C."/>
            <person name="Yan Y."/>
            <person name="Ping S."/>
            <person name="Wang Y."/>
            <person name="Lin M."/>
        </authorList>
    </citation>
    <scope>NUCLEOTIDE SEQUENCE [LARGE SCALE GENOMIC DNA]</scope>
    <source>
        <strain evidence="4 5">I-0</strain>
    </source>
</reference>
<dbReference type="PATRIC" id="fig|745776.4.peg.512"/>
<dbReference type="KEGG" id="dgo:DGo_CA0503"/>
<dbReference type="GO" id="GO:0020037">
    <property type="term" value="F:heme binding"/>
    <property type="evidence" value="ECO:0007669"/>
    <property type="project" value="InterPro"/>
</dbReference>
<protein>
    <submittedName>
        <fullName evidence="4">Chlorite dismutase</fullName>
    </submittedName>
</protein>
<name>H8GW65_DEIGI</name>
<evidence type="ECO:0000256" key="3">
    <source>
        <dbReference type="ARBA" id="ARBA00023004"/>
    </source>
</evidence>
<keyword evidence="1" id="KW-0349">Heme</keyword>
<gene>
    <name evidence="4" type="ordered locus">DGo_CA0503</name>
</gene>
<dbReference type="Proteomes" id="UP000007575">
    <property type="component" value="Chromosome"/>
</dbReference>
<dbReference type="PANTHER" id="PTHR36843">
    <property type="entry name" value="HEME-DEPENDENT PEROXIDASE YWFI-RELATED"/>
    <property type="match status" value="1"/>
</dbReference>
<dbReference type="Pfam" id="PF06778">
    <property type="entry name" value="Chlor_dismutase"/>
    <property type="match status" value="1"/>
</dbReference>
<dbReference type="GO" id="GO:0016491">
    <property type="term" value="F:oxidoreductase activity"/>
    <property type="evidence" value="ECO:0007669"/>
    <property type="project" value="InterPro"/>
</dbReference>
<dbReference type="GO" id="GO:0046872">
    <property type="term" value="F:metal ion binding"/>
    <property type="evidence" value="ECO:0007669"/>
    <property type="project" value="UniProtKB-KW"/>
</dbReference>
<dbReference type="Gene3D" id="3.30.70.1030">
    <property type="entry name" value="Apc35880, domain 1"/>
    <property type="match status" value="2"/>
</dbReference>
<dbReference type="RefSeq" id="WP_014683913.1">
    <property type="nucleotide sequence ID" value="NC_017790.1"/>
</dbReference>
<dbReference type="EMBL" id="CP002191">
    <property type="protein sequence ID" value="AFD24430.1"/>
    <property type="molecule type" value="Genomic_DNA"/>
</dbReference>
<sequence length="248" mass="28729">MMVDLDPSGQVTGREPDRANRQFLNYAFYKLDPAFRRLPQAERDELKAEFQAAVEGWTEDAPAEKGLIQRTYSLVGLRGDVDFMLWRIAFDVREFQEAQARLNRTRLMGYLTQPYHYTAMQKRSQYVNRIEGSGHGLEILPGQGKYLFIYPFIKTRAWYDLSPHSRQGMMDEHIYASGPFKGVRINTSYSYGIDDQEFVVSFDSDYPQEFVDLVGRLRYTEASMYTLRDVPMFTCVKKDLSGVLTDLG</sequence>
<dbReference type="STRING" id="745776.DGo_CA0503"/>
<accession>H8GW65</accession>
<evidence type="ECO:0000313" key="5">
    <source>
        <dbReference type="Proteomes" id="UP000007575"/>
    </source>
</evidence>
<keyword evidence="2" id="KW-0479">Metal-binding</keyword>
<evidence type="ECO:0000256" key="2">
    <source>
        <dbReference type="ARBA" id="ARBA00022723"/>
    </source>
</evidence>
<organism evidence="4 5">
    <name type="scientific">Deinococcus gobiensis (strain DSM 21396 / JCM 16679 / CGMCC 1.7299 / I-0)</name>
    <dbReference type="NCBI Taxonomy" id="745776"/>
    <lineage>
        <taxon>Bacteria</taxon>
        <taxon>Thermotogati</taxon>
        <taxon>Deinococcota</taxon>
        <taxon>Deinococci</taxon>
        <taxon>Deinococcales</taxon>
        <taxon>Deinococcaceae</taxon>
        <taxon>Deinococcus</taxon>
    </lineage>
</organism>
<dbReference type="OrthoDB" id="9773646at2"/>
<dbReference type="InterPro" id="IPR011008">
    <property type="entry name" value="Dimeric_a/b-barrel"/>
</dbReference>
<dbReference type="SUPFAM" id="SSF54909">
    <property type="entry name" value="Dimeric alpha+beta barrel"/>
    <property type="match status" value="1"/>
</dbReference>
<keyword evidence="5" id="KW-1185">Reference proteome</keyword>
<dbReference type="eggNOG" id="COG3253">
    <property type="taxonomic scope" value="Bacteria"/>
</dbReference>
<keyword evidence="3" id="KW-0408">Iron</keyword>
<dbReference type="PANTHER" id="PTHR36843:SF1">
    <property type="entry name" value="COPROHEME DECARBOXYLASE"/>
    <property type="match status" value="1"/>
</dbReference>
<dbReference type="HOGENOM" id="CLU_076582_0_0_0"/>
<dbReference type="InterPro" id="IPR010644">
    <property type="entry name" value="ChdC/CLD"/>
</dbReference>
<evidence type="ECO:0000256" key="1">
    <source>
        <dbReference type="ARBA" id="ARBA00022617"/>
    </source>
</evidence>
<proteinExistence type="predicted"/>